<keyword evidence="1" id="KW-0472">Membrane</keyword>
<reference evidence="2" key="1">
    <citation type="submission" date="2020-10" db="EMBL/GenBank/DDBJ databases">
        <title>Phylogeny of dyella-like bacteria.</title>
        <authorList>
            <person name="Fu J."/>
        </authorList>
    </citation>
    <scope>NUCLEOTIDE SEQUENCE</scope>
    <source>
        <strain evidence="2">DHON07</strain>
    </source>
</reference>
<feature type="transmembrane region" description="Helical" evidence="1">
    <location>
        <begin position="96"/>
        <end position="115"/>
    </location>
</feature>
<evidence type="ECO:0000313" key="2">
    <source>
        <dbReference type="EMBL" id="MBM7129573.1"/>
    </source>
</evidence>
<feature type="transmembrane region" description="Helical" evidence="1">
    <location>
        <begin position="53"/>
        <end position="71"/>
    </location>
</feature>
<protein>
    <submittedName>
        <fullName evidence="2">Uncharacterized protein</fullName>
    </submittedName>
</protein>
<name>A0ABS2KEH6_9GAMM</name>
<keyword evidence="1" id="KW-0812">Transmembrane</keyword>
<gene>
    <name evidence="2" type="ORF">ISS99_08555</name>
</gene>
<accession>A0ABS2KEH6</accession>
<keyword evidence="1" id="KW-1133">Transmembrane helix</keyword>
<proteinExistence type="predicted"/>
<evidence type="ECO:0000256" key="1">
    <source>
        <dbReference type="SAM" id="Phobius"/>
    </source>
</evidence>
<feature type="transmembrane region" description="Helical" evidence="1">
    <location>
        <begin position="20"/>
        <end position="41"/>
    </location>
</feature>
<dbReference type="Proteomes" id="UP001430193">
    <property type="component" value="Unassembled WGS sequence"/>
</dbReference>
<dbReference type="EMBL" id="JADIKF010000038">
    <property type="protein sequence ID" value="MBM7129573.1"/>
    <property type="molecule type" value="Genomic_DNA"/>
</dbReference>
<evidence type="ECO:0000313" key="3">
    <source>
        <dbReference type="Proteomes" id="UP001430193"/>
    </source>
</evidence>
<sequence length="196" mass="21141">MSTDATPIEDSADEQLKVGISFMLLMLIGGPAFLLISLSTSTGVGLKPFVTEYLLPPAACLLAAAITWLWWKKLKSNGFRYHDRSGATLQATPGSAAARGVLLLAVLVPISWFCARAILRFVVILAPGHPVTTQATVLGVSSYKNCPMVITYRDEITSEDVTTCQPRAYGRPFTGESIIVQDHVNLLGANMVSISW</sequence>
<organism evidence="2 3">
    <name type="scientific">Dyella mobilis</name>
    <dbReference type="NCBI Taxonomy" id="1849582"/>
    <lineage>
        <taxon>Bacteria</taxon>
        <taxon>Pseudomonadati</taxon>
        <taxon>Pseudomonadota</taxon>
        <taxon>Gammaproteobacteria</taxon>
        <taxon>Lysobacterales</taxon>
        <taxon>Rhodanobacteraceae</taxon>
        <taxon>Dyella</taxon>
    </lineage>
</organism>
<dbReference type="RefSeq" id="WP_204631191.1">
    <property type="nucleotide sequence ID" value="NZ_BSOC01000003.1"/>
</dbReference>
<comment type="caution">
    <text evidence="2">The sequence shown here is derived from an EMBL/GenBank/DDBJ whole genome shotgun (WGS) entry which is preliminary data.</text>
</comment>
<keyword evidence="3" id="KW-1185">Reference proteome</keyword>